<dbReference type="Pfam" id="PF03481">
    <property type="entry name" value="Sua5_C"/>
    <property type="match status" value="1"/>
</dbReference>
<reference evidence="17" key="1">
    <citation type="submission" date="2017-04" db="EMBL/GenBank/DDBJ databases">
        <authorList>
            <person name="Varghese N."/>
            <person name="Submissions S."/>
        </authorList>
    </citation>
    <scope>NUCLEOTIDE SEQUENCE [LARGE SCALE GENOMIC DNA]</scope>
    <source>
        <strain evidence="17">DSM 9293</strain>
    </source>
</reference>
<evidence type="ECO:0000256" key="5">
    <source>
        <dbReference type="ARBA" id="ARBA00022490"/>
    </source>
</evidence>
<dbReference type="InterPro" id="IPR017945">
    <property type="entry name" value="DHBP_synth_RibB-like_a/b_dom"/>
</dbReference>
<dbReference type="EC" id="2.7.7.87" evidence="3 13"/>
<dbReference type="Gene3D" id="3.40.50.11030">
    <property type="entry name" value="Threonylcarbamoyl-AMP synthase, C-terminal domain"/>
    <property type="match status" value="1"/>
</dbReference>
<evidence type="ECO:0000256" key="12">
    <source>
        <dbReference type="ARBA" id="ARBA00048366"/>
    </source>
</evidence>
<dbReference type="InterPro" id="IPR006070">
    <property type="entry name" value="Sua5-like_dom"/>
</dbReference>
<keyword evidence="7 13" id="KW-0819">tRNA processing</keyword>
<dbReference type="GO" id="GO:0003725">
    <property type="term" value="F:double-stranded RNA binding"/>
    <property type="evidence" value="ECO:0007669"/>
    <property type="project" value="UniProtKB-UniRule"/>
</dbReference>
<dbReference type="PANTHER" id="PTHR17490:SF16">
    <property type="entry name" value="THREONYLCARBAMOYL-AMP SYNTHASE"/>
    <property type="match status" value="1"/>
</dbReference>
<dbReference type="PROSITE" id="PS51163">
    <property type="entry name" value="YRDC"/>
    <property type="match status" value="1"/>
</dbReference>
<dbReference type="GO" id="GO:0005524">
    <property type="term" value="F:ATP binding"/>
    <property type="evidence" value="ECO:0007669"/>
    <property type="project" value="UniProtKB-UniRule"/>
</dbReference>
<evidence type="ECO:0000256" key="10">
    <source>
        <dbReference type="ARBA" id="ARBA00022840"/>
    </source>
</evidence>
<accession>A0A1W1WG67</accession>
<feature type="binding site" evidence="14">
    <location>
        <position position="227"/>
    </location>
    <ligand>
        <name>ATP</name>
        <dbReference type="ChEBI" id="CHEBI:30616"/>
    </ligand>
</feature>
<comment type="subcellular location">
    <subcellularLocation>
        <location evidence="1 13">Cytoplasm</location>
    </subcellularLocation>
</comment>
<dbReference type="SUPFAM" id="SSF55821">
    <property type="entry name" value="YrdC/RibB"/>
    <property type="match status" value="1"/>
</dbReference>
<dbReference type="GO" id="GO:0005737">
    <property type="term" value="C:cytoplasm"/>
    <property type="evidence" value="ECO:0007669"/>
    <property type="project" value="UniProtKB-SubCell"/>
</dbReference>
<organism evidence="16 17">
    <name type="scientific">Sulfobacillus thermosulfidooxidans (strain DSM 9293 / VKM B-1269 / AT-1)</name>
    <dbReference type="NCBI Taxonomy" id="929705"/>
    <lineage>
        <taxon>Bacteria</taxon>
        <taxon>Bacillati</taxon>
        <taxon>Bacillota</taxon>
        <taxon>Clostridia</taxon>
        <taxon>Eubacteriales</taxon>
        <taxon>Clostridiales Family XVII. Incertae Sedis</taxon>
        <taxon>Sulfobacillus</taxon>
    </lineage>
</organism>
<dbReference type="GO" id="GO:0008033">
    <property type="term" value="P:tRNA processing"/>
    <property type="evidence" value="ECO:0007669"/>
    <property type="project" value="UniProtKB-KW"/>
</dbReference>
<sequence>MQTVMLTADQLDQAIAALKQGEVVAFPTETVYGLGADATNEQACQKIFQAKGRPADNPLIVHVLDQDGLEAVTGGRVPSTARILVEKFWPGPLTVVVASNDKIPLSVRGGMPTVAVRAPSHPIARKLIEGLGRPIAAPSANRSGRPSPTRALDVFHDLQGRVPFIIDGGESFVGLESTIVDCSLPEPVLLRPGFIGLETLESVLGQRVLLPGAHTPHKAPGMKYRHYAPQAPVIWINMREDRRIEETLSHLKQEFDPVALLAPQKWQDYPVSFFRVLGEGVDEVAHELFTGFRELDNKKPGAIVVIWPEDDSGVGLAIANRLGKAASRQVKE</sequence>
<dbReference type="InterPro" id="IPR010923">
    <property type="entry name" value="T(6)A37_SUA5"/>
</dbReference>
<evidence type="ECO:0000256" key="9">
    <source>
        <dbReference type="ARBA" id="ARBA00022741"/>
    </source>
</evidence>
<evidence type="ECO:0000256" key="11">
    <source>
        <dbReference type="ARBA" id="ARBA00029774"/>
    </source>
</evidence>
<evidence type="ECO:0000256" key="4">
    <source>
        <dbReference type="ARBA" id="ARBA00015492"/>
    </source>
</evidence>
<evidence type="ECO:0000256" key="13">
    <source>
        <dbReference type="PIRNR" id="PIRNR004930"/>
    </source>
</evidence>
<feature type="binding site" evidence="14">
    <location>
        <position position="147"/>
    </location>
    <ligand>
        <name>ATP</name>
        <dbReference type="ChEBI" id="CHEBI:30616"/>
    </ligand>
</feature>
<evidence type="ECO:0000256" key="1">
    <source>
        <dbReference type="ARBA" id="ARBA00004496"/>
    </source>
</evidence>
<feature type="binding site" evidence="14">
    <location>
        <position position="53"/>
    </location>
    <ligand>
        <name>ATP</name>
        <dbReference type="ChEBI" id="CHEBI:30616"/>
    </ligand>
</feature>
<keyword evidence="6 13" id="KW-0808">Transferase</keyword>
<dbReference type="InterPro" id="IPR050156">
    <property type="entry name" value="TC-AMP_synthase_SUA5"/>
</dbReference>
<dbReference type="NCBIfam" id="TIGR00057">
    <property type="entry name" value="L-threonylcarbamoyladenylate synthase"/>
    <property type="match status" value="1"/>
</dbReference>
<dbReference type="GO" id="GO:0061710">
    <property type="term" value="F:L-threonylcarbamoyladenylate synthase"/>
    <property type="evidence" value="ECO:0007669"/>
    <property type="project" value="UniProtKB-EC"/>
</dbReference>
<keyword evidence="17" id="KW-1185">Reference proteome</keyword>
<dbReference type="PIRSF" id="PIRSF004930">
    <property type="entry name" value="Tln_factor_SUA5"/>
    <property type="match status" value="1"/>
</dbReference>
<evidence type="ECO:0000259" key="15">
    <source>
        <dbReference type="PROSITE" id="PS51163"/>
    </source>
</evidence>
<keyword evidence="8 13" id="KW-0548">Nucleotidyltransferase</keyword>
<keyword evidence="9 13" id="KW-0547">Nucleotide-binding</keyword>
<feature type="domain" description="YrdC-like" evidence="15">
    <location>
        <begin position="8"/>
        <end position="195"/>
    </location>
</feature>
<evidence type="ECO:0000313" key="16">
    <source>
        <dbReference type="EMBL" id="SMC05182.1"/>
    </source>
</evidence>
<dbReference type="AlphaFoldDB" id="A0A1W1WG67"/>
<name>A0A1W1WG67_SULTA</name>
<evidence type="ECO:0000256" key="8">
    <source>
        <dbReference type="ARBA" id="ARBA00022695"/>
    </source>
</evidence>
<feature type="binding site" evidence="14">
    <location>
        <position position="139"/>
    </location>
    <ligand>
        <name>ATP</name>
        <dbReference type="ChEBI" id="CHEBI:30616"/>
    </ligand>
</feature>
<proteinExistence type="inferred from homology"/>
<gene>
    <name evidence="16" type="ORF">SAMN00768000_2078</name>
</gene>
<evidence type="ECO:0000256" key="6">
    <source>
        <dbReference type="ARBA" id="ARBA00022679"/>
    </source>
</evidence>
<dbReference type="OrthoDB" id="9814580at2"/>
<dbReference type="Proteomes" id="UP000192660">
    <property type="component" value="Unassembled WGS sequence"/>
</dbReference>
<comment type="function">
    <text evidence="13">Required for the formation of a threonylcarbamoyl group on adenosine at position 37 (t(6)A37) in tRNAs that read codons beginning with adenine.</text>
</comment>
<evidence type="ECO:0000256" key="7">
    <source>
        <dbReference type="ARBA" id="ARBA00022694"/>
    </source>
</evidence>
<feature type="binding site" evidence="14">
    <location>
        <position position="30"/>
    </location>
    <ligand>
        <name>L-threonine</name>
        <dbReference type="ChEBI" id="CHEBI:57926"/>
    </ligand>
</feature>
<comment type="catalytic activity">
    <reaction evidence="12 13">
        <text>L-threonine + hydrogencarbonate + ATP = L-threonylcarbamoyladenylate + diphosphate + H2O</text>
        <dbReference type="Rhea" id="RHEA:36407"/>
        <dbReference type="ChEBI" id="CHEBI:15377"/>
        <dbReference type="ChEBI" id="CHEBI:17544"/>
        <dbReference type="ChEBI" id="CHEBI:30616"/>
        <dbReference type="ChEBI" id="CHEBI:33019"/>
        <dbReference type="ChEBI" id="CHEBI:57926"/>
        <dbReference type="ChEBI" id="CHEBI:73682"/>
        <dbReference type="EC" id="2.7.7.87"/>
    </reaction>
</comment>
<dbReference type="EMBL" id="FWWY01000001">
    <property type="protein sequence ID" value="SMC05182.1"/>
    <property type="molecule type" value="Genomic_DNA"/>
</dbReference>
<feature type="binding site" evidence="14">
    <location>
        <position position="191"/>
    </location>
    <ligand>
        <name>ATP</name>
        <dbReference type="ChEBI" id="CHEBI:30616"/>
    </ligand>
</feature>
<comment type="similarity">
    <text evidence="2 13">Belongs to the SUA5 family.</text>
</comment>
<evidence type="ECO:0000256" key="14">
    <source>
        <dbReference type="PIRSR" id="PIRSR004930-1"/>
    </source>
</evidence>
<feature type="binding site" evidence="14">
    <location>
        <position position="117"/>
    </location>
    <ligand>
        <name>L-threonine</name>
        <dbReference type="ChEBI" id="CHEBI:57926"/>
    </ligand>
</feature>
<dbReference type="InterPro" id="IPR005145">
    <property type="entry name" value="Sua5_C"/>
</dbReference>
<dbReference type="Gene3D" id="3.90.870.10">
    <property type="entry name" value="DHBP synthase"/>
    <property type="match status" value="1"/>
</dbReference>
<dbReference type="GO" id="GO:0000049">
    <property type="term" value="F:tRNA binding"/>
    <property type="evidence" value="ECO:0007669"/>
    <property type="project" value="TreeGrafter"/>
</dbReference>
<keyword evidence="5 13" id="KW-0963">Cytoplasm</keyword>
<dbReference type="Pfam" id="PF01300">
    <property type="entry name" value="Sua5_yciO_yrdC"/>
    <property type="match status" value="1"/>
</dbReference>
<feature type="binding site" evidence="14">
    <location>
        <position position="113"/>
    </location>
    <ligand>
        <name>ATP</name>
        <dbReference type="ChEBI" id="CHEBI:30616"/>
    </ligand>
</feature>
<keyword evidence="10 13" id="KW-0067">ATP-binding</keyword>
<dbReference type="RefSeq" id="WP_084661516.1">
    <property type="nucleotide sequence ID" value="NZ_FWWY01000001.1"/>
</dbReference>
<dbReference type="PANTHER" id="PTHR17490">
    <property type="entry name" value="SUA5"/>
    <property type="match status" value="1"/>
</dbReference>
<feature type="binding site" evidence="14">
    <location>
        <position position="57"/>
    </location>
    <ligand>
        <name>ATP</name>
        <dbReference type="ChEBI" id="CHEBI:30616"/>
    </ligand>
</feature>
<dbReference type="STRING" id="28034.BFX07_14150"/>
<dbReference type="FunFam" id="3.90.870.10:FF:000009">
    <property type="entry name" value="Threonylcarbamoyl-AMP synthase, putative"/>
    <property type="match status" value="1"/>
</dbReference>
<feature type="binding site" evidence="14">
    <location>
        <position position="177"/>
    </location>
    <ligand>
        <name>L-threonine</name>
        <dbReference type="ChEBI" id="CHEBI:57926"/>
    </ligand>
</feature>
<protein>
    <recommendedName>
        <fullName evidence="4 13">Threonylcarbamoyl-AMP synthase</fullName>
        <shortName evidence="13">TC-AMP synthase</shortName>
        <ecNumber evidence="3 13">2.7.7.87</ecNumber>
    </recommendedName>
    <alternativeName>
        <fullName evidence="11 13">L-threonylcarbamoyladenylate synthase</fullName>
    </alternativeName>
</protein>
<evidence type="ECO:0000256" key="3">
    <source>
        <dbReference type="ARBA" id="ARBA00012584"/>
    </source>
</evidence>
<feature type="binding site" evidence="14">
    <location>
        <position position="62"/>
    </location>
    <ligand>
        <name>L-threonine</name>
        <dbReference type="ChEBI" id="CHEBI:57926"/>
    </ligand>
</feature>
<feature type="binding site" evidence="14">
    <location>
        <position position="137"/>
    </location>
    <ligand>
        <name>L-threonine</name>
        <dbReference type="ChEBI" id="CHEBI:57926"/>
    </ligand>
</feature>
<evidence type="ECO:0000313" key="17">
    <source>
        <dbReference type="Proteomes" id="UP000192660"/>
    </source>
</evidence>
<dbReference type="InterPro" id="IPR038385">
    <property type="entry name" value="Sua5/YwlC_C"/>
</dbReference>
<evidence type="ECO:0000256" key="2">
    <source>
        <dbReference type="ARBA" id="ARBA00007663"/>
    </source>
</evidence>
<dbReference type="GO" id="GO:0006450">
    <property type="term" value="P:regulation of translational fidelity"/>
    <property type="evidence" value="ECO:0007669"/>
    <property type="project" value="TreeGrafter"/>
</dbReference>